<dbReference type="PANTHER" id="PTHR24273">
    <property type="entry name" value="FI04643P-RELATED"/>
    <property type="match status" value="1"/>
</dbReference>
<evidence type="ECO:0000256" key="2">
    <source>
        <dbReference type="ARBA" id="ARBA00022737"/>
    </source>
</evidence>
<feature type="domain" description="HYR" evidence="4">
    <location>
        <begin position="716"/>
        <end position="794"/>
    </location>
</feature>
<dbReference type="Pfam" id="PF13517">
    <property type="entry name" value="FG-GAP_3"/>
    <property type="match status" value="1"/>
</dbReference>
<dbReference type="InterPro" id="IPR013517">
    <property type="entry name" value="FG-GAP"/>
</dbReference>
<reference evidence="5 6" key="1">
    <citation type="submission" date="2017-06" db="EMBL/GenBank/DDBJ databases">
        <authorList>
            <person name="Kim H.J."/>
            <person name="Triplett B.A."/>
        </authorList>
    </citation>
    <scope>NUCLEOTIDE SEQUENCE [LARGE SCALE GENOMIC DNA]</scope>
    <source>
        <strain evidence="5 6">DSM 14713</strain>
    </source>
</reference>
<dbReference type="EMBL" id="CP022163">
    <property type="protein sequence ID" value="ATB28634.1"/>
    <property type="molecule type" value="Genomic_DNA"/>
</dbReference>
<gene>
    <name evidence="5" type="ORF">MEBOL_002083</name>
</gene>
<evidence type="ECO:0000313" key="6">
    <source>
        <dbReference type="Proteomes" id="UP000217289"/>
    </source>
</evidence>
<proteinExistence type="predicted"/>
<dbReference type="OrthoDB" id="5380843at2"/>
<keyword evidence="2" id="KW-0677">Repeat</keyword>
<protein>
    <recommendedName>
        <fullName evidence="4">HYR domain-containing protein</fullName>
    </recommendedName>
</protein>
<dbReference type="InterPro" id="IPR003410">
    <property type="entry name" value="HYR_dom"/>
</dbReference>
<dbReference type="AlphaFoldDB" id="A0A250I9T1"/>
<dbReference type="PROSITE" id="PS50825">
    <property type="entry name" value="HYR"/>
    <property type="match status" value="2"/>
</dbReference>
<feature type="region of interest" description="Disordered" evidence="3">
    <location>
        <begin position="665"/>
        <end position="684"/>
    </location>
</feature>
<dbReference type="Gene3D" id="2.60.40.10">
    <property type="entry name" value="Immunoglobulins"/>
    <property type="match status" value="1"/>
</dbReference>
<dbReference type="KEGG" id="mbd:MEBOL_002083"/>
<sequence>MKLGRGIRGIRGIQCRVALRGQGRGPLLAALWALASAGACHTTDSQEPGPAMGLGNLEEHCEVRPPFTGNFEPELQWEWTGGAVLPEYKQVMMTPAVVDVNGDGTPDIVFSTFAGGNYLADGVLRAISGEDGHALWTATDASARVKPGASIAAGDIDGDGLVEICGIPENGRGIICFENDGTFKFRSAEAAYDYNEWGGPSLADLDGDGSVEILDGNRVYSNTGELLWVGSDGMGGALYTGPVSFAVDLDQDGKLEVINGRSVYNFDGTLRCANTEIPHGFAGVANFDGDVAGEIVVAGDGKVSLLDDDCSLLWTREVYVTGHAQSAAGHGGPPNIADFDGDGQLEIGLPGDWNYTVYGSDGGVKWSQSTQDYSSGRTASTTFDFEDDGRLEVIYADEVHLRIYDGATGAVRWQIRNSSGTTHEYPLVVDVDGDDAAEIIVVSNNHAYPGQNGIRVFHDRQEGWANTRRTWNQHAYSVTHVHNDGSIPAHPTTNWLHPKLNNFRSNVAFYLGEGPSPYAAADLAASDVTASCDGEGSLVLGASVRNLGEAPVGAGVKVAFYRGNPASGGTLLGVTAVTEPLPVGGRATATLVVASSFTGTTEVWAVVDDDGTGKGGTTECREDNNSTSASANLSCAVTPSNKPPVALCRDVTVNADMACLGRSSVDNGSYDPDNGPSPLSVTEAPSTSFGLGTHPVTLTASDGEASASCVGHVTVVDTTKPAVSCPASQVLDTCSLTGATATFDLSATDNCGAPAVTCSYASGSTFPVGETSVTCSAKDGSGNTSACGFKVNVRRDMTPPVLKCPTAPVVVNTCAGSSQATFDVSATDNCGPVAVTCSHASGSSFPAGNTSVSCSARDSSGNTASCDFSVQVGGSDASTPPTPGADLGHELWSPNHKYESLTLSDCAAPAKDACGGSLPLEQYGRILRITSDEVEDANGNGDGRTCDDMVIVNPTSMQLRSEREGTGDGRVYTVTYVVTQPSGASSQGTCRVHVPHDQSGRGTVDSGAKFCVGEGCPQGTAEHSELCQ</sequence>
<feature type="domain" description="HYR" evidence="4">
    <location>
        <begin position="795"/>
        <end position="874"/>
    </location>
</feature>
<dbReference type="InterPro" id="IPR013783">
    <property type="entry name" value="Ig-like_fold"/>
</dbReference>
<evidence type="ECO:0000256" key="1">
    <source>
        <dbReference type="ARBA" id="ARBA00022729"/>
    </source>
</evidence>
<evidence type="ECO:0000259" key="4">
    <source>
        <dbReference type="PROSITE" id="PS50825"/>
    </source>
</evidence>
<evidence type="ECO:0000256" key="3">
    <source>
        <dbReference type="SAM" id="MobiDB-lite"/>
    </source>
</evidence>
<keyword evidence="1" id="KW-0732">Signal</keyword>
<dbReference type="Gene3D" id="2.130.10.130">
    <property type="entry name" value="Integrin alpha, N-terminal"/>
    <property type="match status" value="1"/>
</dbReference>
<dbReference type="Proteomes" id="UP000217289">
    <property type="component" value="Chromosome"/>
</dbReference>
<dbReference type="Pfam" id="PF02494">
    <property type="entry name" value="HYR"/>
    <property type="match status" value="2"/>
</dbReference>
<evidence type="ECO:0000313" key="5">
    <source>
        <dbReference type="EMBL" id="ATB28634.1"/>
    </source>
</evidence>
<keyword evidence="6" id="KW-1185">Reference proteome</keyword>
<dbReference type="PANTHER" id="PTHR24273:SF32">
    <property type="entry name" value="HYALIN"/>
    <property type="match status" value="1"/>
</dbReference>
<dbReference type="InterPro" id="IPR028994">
    <property type="entry name" value="Integrin_alpha_N"/>
</dbReference>
<dbReference type="SUPFAM" id="SSF69318">
    <property type="entry name" value="Integrin alpha N-terminal domain"/>
    <property type="match status" value="1"/>
</dbReference>
<accession>A0A250I9T1</accession>
<name>A0A250I9T1_9BACT</name>
<organism evidence="5 6">
    <name type="scientific">Melittangium boletus DSM 14713</name>
    <dbReference type="NCBI Taxonomy" id="1294270"/>
    <lineage>
        <taxon>Bacteria</taxon>
        <taxon>Pseudomonadati</taxon>
        <taxon>Myxococcota</taxon>
        <taxon>Myxococcia</taxon>
        <taxon>Myxococcales</taxon>
        <taxon>Cystobacterineae</taxon>
        <taxon>Archangiaceae</taxon>
        <taxon>Melittangium</taxon>
    </lineage>
</organism>